<proteinExistence type="inferred from homology"/>
<dbReference type="InterPro" id="IPR003738">
    <property type="entry name" value="SRAP"/>
</dbReference>
<dbReference type="GO" id="GO:0016829">
    <property type="term" value="F:lyase activity"/>
    <property type="evidence" value="ECO:0007669"/>
    <property type="project" value="UniProtKB-KW"/>
</dbReference>
<evidence type="ECO:0000256" key="2">
    <source>
        <dbReference type="ARBA" id="ARBA00022670"/>
    </source>
</evidence>
<dbReference type="Pfam" id="PF02586">
    <property type="entry name" value="SRAP"/>
    <property type="match status" value="1"/>
</dbReference>
<dbReference type="PANTHER" id="PTHR13604:SF0">
    <property type="entry name" value="ABASIC SITE PROCESSING PROTEIN HMCES"/>
    <property type="match status" value="1"/>
</dbReference>
<dbReference type="EMBL" id="UINC01143277">
    <property type="protein sequence ID" value="SVD32107.1"/>
    <property type="molecule type" value="Genomic_DNA"/>
</dbReference>
<protein>
    <recommendedName>
        <fullName evidence="9">Abasic site processing protein</fullName>
    </recommendedName>
</protein>
<keyword evidence="3" id="KW-0227">DNA damage</keyword>
<evidence type="ECO:0000256" key="5">
    <source>
        <dbReference type="ARBA" id="ARBA00023124"/>
    </source>
</evidence>
<evidence type="ECO:0000256" key="1">
    <source>
        <dbReference type="ARBA" id="ARBA00008136"/>
    </source>
</evidence>
<dbReference type="AlphaFoldDB" id="A0A382UDJ3"/>
<keyword evidence="7" id="KW-0456">Lyase</keyword>
<dbReference type="Gene3D" id="3.90.1680.10">
    <property type="entry name" value="SOS response associated peptidase-like"/>
    <property type="match status" value="1"/>
</dbReference>
<gene>
    <name evidence="8" type="ORF">METZ01_LOCUS384961</name>
</gene>
<dbReference type="GO" id="GO:0003697">
    <property type="term" value="F:single-stranded DNA binding"/>
    <property type="evidence" value="ECO:0007669"/>
    <property type="project" value="InterPro"/>
</dbReference>
<dbReference type="GO" id="GO:0006508">
    <property type="term" value="P:proteolysis"/>
    <property type="evidence" value="ECO:0007669"/>
    <property type="project" value="UniProtKB-KW"/>
</dbReference>
<accession>A0A382UDJ3</accession>
<evidence type="ECO:0000256" key="6">
    <source>
        <dbReference type="ARBA" id="ARBA00023125"/>
    </source>
</evidence>
<evidence type="ECO:0000256" key="4">
    <source>
        <dbReference type="ARBA" id="ARBA00022801"/>
    </source>
</evidence>
<keyword evidence="2" id="KW-0645">Protease</keyword>
<sequence length="216" mass="25132">MCFNISISNNKNAIEKQLNAKFETGSIFEPLKHISAFSNPLIPVITSEDNSKIQLCHWGLIPEWVQDKKKANEIRKMTYNAKCETIKEKPSFRDSIKDKKCLIIADGFFEWQLTSKGKICYYITYPENELFTFAGIWSKWLDKSTGEFIKSVSIITQPANKMMSKIHNVKKRQPAILHKENRDNWINSGLDFETIMDRSFNIRLKNEIVTSPLKYN</sequence>
<comment type="similarity">
    <text evidence="1">Belongs to the SOS response-associated peptidase family.</text>
</comment>
<evidence type="ECO:0000313" key="8">
    <source>
        <dbReference type="EMBL" id="SVD32107.1"/>
    </source>
</evidence>
<organism evidence="8">
    <name type="scientific">marine metagenome</name>
    <dbReference type="NCBI Taxonomy" id="408172"/>
    <lineage>
        <taxon>unclassified sequences</taxon>
        <taxon>metagenomes</taxon>
        <taxon>ecological metagenomes</taxon>
    </lineage>
</organism>
<dbReference type="GO" id="GO:0106300">
    <property type="term" value="P:protein-DNA covalent cross-linking repair"/>
    <property type="evidence" value="ECO:0007669"/>
    <property type="project" value="InterPro"/>
</dbReference>
<dbReference type="GO" id="GO:0008233">
    <property type="term" value="F:peptidase activity"/>
    <property type="evidence" value="ECO:0007669"/>
    <property type="project" value="UniProtKB-KW"/>
</dbReference>
<evidence type="ECO:0000256" key="3">
    <source>
        <dbReference type="ARBA" id="ARBA00022763"/>
    </source>
</evidence>
<reference evidence="8" key="1">
    <citation type="submission" date="2018-05" db="EMBL/GenBank/DDBJ databases">
        <authorList>
            <person name="Lanie J.A."/>
            <person name="Ng W.-L."/>
            <person name="Kazmierczak K.M."/>
            <person name="Andrzejewski T.M."/>
            <person name="Davidsen T.M."/>
            <person name="Wayne K.J."/>
            <person name="Tettelin H."/>
            <person name="Glass J.I."/>
            <person name="Rusch D."/>
            <person name="Podicherti R."/>
            <person name="Tsui H.-C.T."/>
            <person name="Winkler M.E."/>
        </authorList>
    </citation>
    <scope>NUCLEOTIDE SEQUENCE</scope>
</reference>
<keyword evidence="6" id="KW-0238">DNA-binding</keyword>
<evidence type="ECO:0000256" key="7">
    <source>
        <dbReference type="ARBA" id="ARBA00023239"/>
    </source>
</evidence>
<dbReference type="SUPFAM" id="SSF143081">
    <property type="entry name" value="BB1717-like"/>
    <property type="match status" value="1"/>
</dbReference>
<keyword evidence="5" id="KW-0190">Covalent protein-DNA linkage</keyword>
<dbReference type="PANTHER" id="PTHR13604">
    <property type="entry name" value="DC12-RELATED"/>
    <property type="match status" value="1"/>
</dbReference>
<evidence type="ECO:0008006" key="9">
    <source>
        <dbReference type="Google" id="ProtNLM"/>
    </source>
</evidence>
<name>A0A382UDJ3_9ZZZZ</name>
<keyword evidence="4" id="KW-0378">Hydrolase</keyword>
<dbReference type="InterPro" id="IPR036590">
    <property type="entry name" value="SRAP-like"/>
</dbReference>